<dbReference type="AlphaFoldDB" id="A0A8H6S9W6"/>
<proteinExistence type="predicted"/>
<accession>A0A8H6S9W6</accession>
<reference evidence="1" key="1">
    <citation type="submission" date="2020-05" db="EMBL/GenBank/DDBJ databases">
        <title>Mycena genomes resolve the evolution of fungal bioluminescence.</title>
        <authorList>
            <person name="Tsai I.J."/>
        </authorList>
    </citation>
    <scope>NUCLEOTIDE SEQUENCE</scope>
    <source>
        <strain evidence="1">171206Taipei</strain>
    </source>
</reference>
<evidence type="ECO:0000313" key="1">
    <source>
        <dbReference type="EMBL" id="KAF7295671.1"/>
    </source>
</evidence>
<dbReference type="EMBL" id="JACAZF010000009">
    <property type="protein sequence ID" value="KAF7295671.1"/>
    <property type="molecule type" value="Genomic_DNA"/>
</dbReference>
<organism evidence="1 2">
    <name type="scientific">Mycena indigotica</name>
    <dbReference type="NCBI Taxonomy" id="2126181"/>
    <lineage>
        <taxon>Eukaryota</taxon>
        <taxon>Fungi</taxon>
        <taxon>Dikarya</taxon>
        <taxon>Basidiomycota</taxon>
        <taxon>Agaricomycotina</taxon>
        <taxon>Agaricomycetes</taxon>
        <taxon>Agaricomycetidae</taxon>
        <taxon>Agaricales</taxon>
        <taxon>Marasmiineae</taxon>
        <taxon>Mycenaceae</taxon>
        <taxon>Mycena</taxon>
    </lineage>
</organism>
<evidence type="ECO:0000313" key="2">
    <source>
        <dbReference type="Proteomes" id="UP000636479"/>
    </source>
</evidence>
<dbReference type="RefSeq" id="XP_037217034.1">
    <property type="nucleotide sequence ID" value="XM_037367640.1"/>
</dbReference>
<dbReference type="GeneID" id="59350156"/>
<dbReference type="OrthoDB" id="3139399at2759"/>
<protein>
    <submittedName>
        <fullName evidence="1">F-box domain-containing protein</fullName>
    </submittedName>
</protein>
<comment type="caution">
    <text evidence="1">The sequence shown here is derived from an EMBL/GenBank/DDBJ whole genome shotgun (WGS) entry which is preliminary data.</text>
</comment>
<sequence>MATLLPERKRLEELEEEIIGLELRLSALRDEVFTVKQRMNNYVYPVLTLPNEIVSMIFLHYVPAYPCRPSILGEGSPILLTRICRHWRDIADSTPRLWCSIRLFHFQTILRPPLASEVPRSLKLAADRKTAQLHLELAEKWMEKSGALPLSIELGVDVDNYGDYYNLMGLQLEALRLIMRYHKRWQYIQFRLPVKPALTGVAKRRDRLTITDCFPLLRELHIEFDNYPAFLVLIEAPHLERATFDNTDLGPLSTLSRPPSLFNNLTQLILLRFDLLSAVWALRYAPCLQRCWMNVTFVIEGEDHHSDFIEPVFLGQLTTLAIRLWMGECDYMSDFLGSLRTPRLERLCIEEDFLDPDPIDTLSNLIESGSLQLKELLVITPKRTGPQYARAFSQIPRVRRVIDIDLSHNRDSAIAEEWGFVLGEGVRFDYQNDW</sequence>
<name>A0A8H6S9W6_9AGAR</name>
<gene>
    <name evidence="1" type="ORF">MIND_01107400</name>
</gene>
<dbReference type="Proteomes" id="UP000636479">
    <property type="component" value="Unassembled WGS sequence"/>
</dbReference>
<dbReference type="Gene3D" id="1.20.1280.50">
    <property type="match status" value="1"/>
</dbReference>
<keyword evidence="2" id="KW-1185">Reference proteome</keyword>